<reference evidence="2 3" key="1">
    <citation type="submission" date="2013-02" db="EMBL/GenBank/DDBJ databases">
        <authorList>
            <person name="Hannick L."/>
            <person name="Zafar N."/>
            <person name="Lorenzi H."/>
            <person name="Ali I.A."/>
            <person name="Petri W.P."/>
            <person name="Caler E."/>
        </authorList>
    </citation>
    <scope>NUCLEOTIDE SEQUENCE [LARGE SCALE GENOMIC DNA]</scope>
    <source>
        <strain evidence="2 3">KU27</strain>
    </source>
</reference>
<protein>
    <submittedName>
        <fullName evidence="2">Beta 1 integrin family protein</fullName>
    </submittedName>
</protein>
<dbReference type="Gene3D" id="2.10.220.10">
    <property type="entry name" value="Hormone Receptor, Insulin-like Growth Factor Receptor 1, Chain A, domain 2"/>
    <property type="match status" value="1"/>
</dbReference>
<evidence type="ECO:0000313" key="3">
    <source>
        <dbReference type="Proteomes" id="UP000011755"/>
    </source>
</evidence>
<keyword evidence="1" id="KW-0812">Transmembrane</keyword>
<keyword evidence="1" id="KW-1133">Transmembrane helix</keyword>
<feature type="transmembrane region" description="Helical" evidence="1">
    <location>
        <begin position="29"/>
        <end position="45"/>
    </location>
</feature>
<evidence type="ECO:0000313" key="2">
    <source>
        <dbReference type="EMBL" id="EMD47673.1"/>
    </source>
</evidence>
<dbReference type="SUPFAM" id="SSF57184">
    <property type="entry name" value="Growth factor receptor domain"/>
    <property type="match status" value="1"/>
</dbReference>
<gene>
    <name evidence="2" type="ORF">EHI5A_155810</name>
</gene>
<keyword evidence="1" id="KW-0472">Membrane</keyword>
<dbReference type="AlphaFoldDB" id="M2RDM7"/>
<dbReference type="VEuPathDB" id="AmoebaDB:EHI5A_155810"/>
<dbReference type="Proteomes" id="UP000011755">
    <property type="component" value="Unassembled WGS sequence"/>
</dbReference>
<dbReference type="EMBL" id="KB444254">
    <property type="protein sequence ID" value="EMD47673.1"/>
    <property type="molecule type" value="Genomic_DNA"/>
</dbReference>
<name>M2RDM7_ENTHI</name>
<keyword evidence="2" id="KW-0401">Integrin</keyword>
<organism evidence="2 3">
    <name type="scientific">Entamoeba histolytica KU27</name>
    <dbReference type="NCBI Taxonomy" id="885311"/>
    <lineage>
        <taxon>Eukaryota</taxon>
        <taxon>Amoebozoa</taxon>
        <taxon>Evosea</taxon>
        <taxon>Archamoebae</taxon>
        <taxon>Mastigamoebida</taxon>
        <taxon>Entamoebidae</taxon>
        <taxon>Entamoeba</taxon>
    </lineage>
</organism>
<proteinExistence type="predicted"/>
<evidence type="ECO:0000256" key="1">
    <source>
        <dbReference type="SAM" id="Phobius"/>
    </source>
</evidence>
<accession>M2RDM7</accession>
<dbReference type="InterPro" id="IPR009030">
    <property type="entry name" value="Growth_fac_rcpt_cys_sf"/>
</dbReference>
<sequence>MPHCTKCTGEGECTTCEDGWKLQDGKCNGAKGIFIMMMIVMLAFMF</sequence>
<dbReference type="GO" id="GO:0007229">
    <property type="term" value="P:integrin-mediated signaling pathway"/>
    <property type="evidence" value="ECO:0007669"/>
    <property type="project" value="UniProtKB-KW"/>
</dbReference>